<organism evidence="2 3">
    <name type="scientific">Pyrus ussuriensis x Pyrus communis</name>
    <dbReference type="NCBI Taxonomy" id="2448454"/>
    <lineage>
        <taxon>Eukaryota</taxon>
        <taxon>Viridiplantae</taxon>
        <taxon>Streptophyta</taxon>
        <taxon>Embryophyta</taxon>
        <taxon>Tracheophyta</taxon>
        <taxon>Spermatophyta</taxon>
        <taxon>Magnoliopsida</taxon>
        <taxon>eudicotyledons</taxon>
        <taxon>Gunneridae</taxon>
        <taxon>Pentapetalae</taxon>
        <taxon>rosids</taxon>
        <taxon>fabids</taxon>
        <taxon>Rosales</taxon>
        <taxon>Rosaceae</taxon>
        <taxon>Amygdaloideae</taxon>
        <taxon>Maleae</taxon>
        <taxon>Pyrus</taxon>
    </lineage>
</organism>
<dbReference type="Proteomes" id="UP000327157">
    <property type="component" value="Chromosome 7"/>
</dbReference>
<dbReference type="PANTHER" id="PTHR47723">
    <property type="entry name" value="OS05G0353850 PROTEIN"/>
    <property type="match status" value="1"/>
</dbReference>
<dbReference type="GO" id="GO:0004523">
    <property type="term" value="F:RNA-DNA hybrid ribonuclease activity"/>
    <property type="evidence" value="ECO:0007669"/>
    <property type="project" value="InterPro"/>
</dbReference>
<dbReference type="InterPro" id="IPR002156">
    <property type="entry name" value="RNaseH_domain"/>
</dbReference>
<feature type="domain" description="RNase H type-1" evidence="1">
    <location>
        <begin position="9"/>
        <end position="82"/>
    </location>
</feature>
<protein>
    <recommendedName>
        <fullName evidence="1">RNase H type-1 domain-containing protein</fullName>
    </recommendedName>
</protein>
<name>A0A5N5F298_9ROSA</name>
<dbReference type="GO" id="GO:0003676">
    <property type="term" value="F:nucleic acid binding"/>
    <property type="evidence" value="ECO:0007669"/>
    <property type="project" value="InterPro"/>
</dbReference>
<evidence type="ECO:0000259" key="1">
    <source>
        <dbReference type="Pfam" id="PF13456"/>
    </source>
</evidence>
<reference evidence="3" key="2">
    <citation type="submission" date="2019-10" db="EMBL/GenBank/DDBJ databases">
        <title>A de novo genome assembly of a pear dwarfing rootstock.</title>
        <authorList>
            <person name="Wang F."/>
            <person name="Wang J."/>
            <person name="Li S."/>
            <person name="Zhang Y."/>
            <person name="Fang M."/>
            <person name="Ma L."/>
            <person name="Zhao Y."/>
            <person name="Jiang S."/>
        </authorList>
    </citation>
    <scope>NUCLEOTIDE SEQUENCE [LARGE SCALE GENOMIC DNA]</scope>
</reference>
<evidence type="ECO:0000313" key="3">
    <source>
        <dbReference type="Proteomes" id="UP000327157"/>
    </source>
</evidence>
<accession>A0A5N5F298</accession>
<proteinExistence type="predicted"/>
<dbReference type="CDD" id="cd06222">
    <property type="entry name" value="RNase_H_like"/>
    <property type="match status" value="1"/>
</dbReference>
<dbReference type="Pfam" id="PF13456">
    <property type="entry name" value="RVT_3"/>
    <property type="match status" value="1"/>
</dbReference>
<reference evidence="2 3" key="3">
    <citation type="submission" date="2019-11" db="EMBL/GenBank/DDBJ databases">
        <title>A de novo genome assembly of a pear dwarfing rootstock.</title>
        <authorList>
            <person name="Wang F."/>
            <person name="Wang J."/>
            <person name="Li S."/>
            <person name="Zhang Y."/>
            <person name="Fang M."/>
            <person name="Ma L."/>
            <person name="Zhao Y."/>
            <person name="Jiang S."/>
        </authorList>
    </citation>
    <scope>NUCLEOTIDE SEQUENCE [LARGE SCALE GENOMIC DNA]</scope>
    <source>
        <strain evidence="2">S2</strain>
        <tissue evidence="2">Leaf</tissue>
    </source>
</reference>
<dbReference type="InterPro" id="IPR044730">
    <property type="entry name" value="RNase_H-like_dom_plant"/>
</dbReference>
<comment type="caution">
    <text evidence="2">The sequence shown here is derived from an EMBL/GenBank/DDBJ whole genome shotgun (WGS) entry which is preliminary data.</text>
</comment>
<reference evidence="2 3" key="1">
    <citation type="submission" date="2019-09" db="EMBL/GenBank/DDBJ databases">
        <authorList>
            <person name="Ou C."/>
        </authorList>
    </citation>
    <scope>NUCLEOTIDE SEQUENCE [LARGE SCALE GENOMIC DNA]</scope>
    <source>
        <strain evidence="2">S2</strain>
        <tissue evidence="2">Leaf</tissue>
    </source>
</reference>
<dbReference type="AlphaFoldDB" id="A0A5N5F298"/>
<dbReference type="InterPro" id="IPR053151">
    <property type="entry name" value="RNase_H-like"/>
</dbReference>
<dbReference type="EMBL" id="SMOL01000781">
    <property type="protein sequence ID" value="KAB2596883.1"/>
    <property type="molecule type" value="Genomic_DNA"/>
</dbReference>
<gene>
    <name evidence="2" type="ORF">D8674_032333</name>
</gene>
<sequence>MSMVPGGSQAGWGELGIVIRDELRCFVASRSMSFEFVSSPLHSEALAAREGLLLATHRGLQNWILETDSLPIYSALLSPSANSASLVIL</sequence>
<evidence type="ECO:0000313" key="2">
    <source>
        <dbReference type="EMBL" id="KAB2596883.1"/>
    </source>
</evidence>
<dbReference type="PANTHER" id="PTHR47723:SF24">
    <property type="entry name" value="RNASE H TYPE-1 DOMAIN-CONTAINING PROTEIN"/>
    <property type="match status" value="1"/>
</dbReference>
<keyword evidence="3" id="KW-1185">Reference proteome</keyword>